<dbReference type="PRINTS" id="PR00507">
    <property type="entry name" value="N12N6MTFRASE"/>
</dbReference>
<proteinExistence type="predicted"/>
<evidence type="ECO:0000256" key="1">
    <source>
        <dbReference type="SAM" id="MobiDB-lite"/>
    </source>
</evidence>
<dbReference type="Gene3D" id="3.40.50.150">
    <property type="entry name" value="Vaccinia Virus protein VP39"/>
    <property type="match status" value="1"/>
</dbReference>
<evidence type="ECO:0000313" key="2">
    <source>
        <dbReference type="EMBL" id="MCP1386422.1"/>
    </source>
</evidence>
<dbReference type="RefSeq" id="WP_253533269.1">
    <property type="nucleotide sequence ID" value="NZ_JAMZEL010000024.1"/>
</dbReference>
<name>A0ABT1FXP6_9BACT</name>
<feature type="compositionally biased region" description="Polar residues" evidence="1">
    <location>
        <begin position="783"/>
        <end position="802"/>
    </location>
</feature>
<dbReference type="SUPFAM" id="SSF53335">
    <property type="entry name" value="S-adenosyl-L-methionine-dependent methyltransferases"/>
    <property type="match status" value="1"/>
</dbReference>
<comment type="caution">
    <text evidence="2">The sequence shown here is derived from an EMBL/GenBank/DDBJ whole genome shotgun (WGS) entry which is preliminary data.</text>
</comment>
<dbReference type="Proteomes" id="UP001204772">
    <property type="component" value="Unassembled WGS sequence"/>
</dbReference>
<reference evidence="2 3" key="1">
    <citation type="submission" date="2022-06" db="EMBL/GenBank/DDBJ databases">
        <title>Runella sp. S5 genome sequencing.</title>
        <authorList>
            <person name="Park S."/>
        </authorList>
    </citation>
    <scope>NUCLEOTIDE SEQUENCE [LARGE SCALE GENOMIC DNA]</scope>
    <source>
        <strain evidence="2 3">S5</strain>
    </source>
</reference>
<evidence type="ECO:0000313" key="3">
    <source>
        <dbReference type="Proteomes" id="UP001204772"/>
    </source>
</evidence>
<sequence length="1182" mass="135472">MLSSPASTDLIVRKAPLPMTTFVGICEDYIPQAIAQTKVLARKFNAHAGSTTEDICRTIWAWCRVEFNYQEDRLGYEEIRLPRRSWQDRETGIDCEDFVILVSGILHHLEINHTVRMTDYGDGWQHIYLKVGKVTLDPVNPIFNQEPAFVQKKDCHIDVKTHQKNYPLPKKYGGLSGLGKGKWDFVDEITNGLRKNQIYNRVSLQNTAKAAYGIENREVVKELTELAYFNHAAHVVDVAPSAEQAYESLVQHYRTQANSSLRTSESILLQQYSTPLPMSYLIGHFCGIDKPMRTVFEPTAGNGFLLVAAGGRSLRGSWVNEVSENRYENLRRLAQNYQFTVTKNDATDPAFYAGVPTFPAVLANPPFGLMERRKFDKIVTKKIDHWIILNALTRMQDDGRAAFIIGGHTHYDAEGRIASRDKSTGDRYFFNYLYHHYHVADLINVNGELYSRQGTQFDVRIILIDGRKKIPEGYAPLRDNANETIAQTWEQLWSRVSVHFSGKDKWADYLKKHFSVGQKVWVVENDFKNYLKPRSAKYALATIQSLQAEKPDSIQVHIPFGEAVINTHVDVSKVYFENPAENPNTASVLKLYPIDAAVTPENSITEAEKLIKNGIGLSKSANYTPKQWANIEKIMNWLVDNTPYVFGYNYDTEVTEYALQEPYTKHYNRMGMTALLAELYVAKRPISVQEANAELKKDDLQKDVSLTEWDNDKKNDNGTAMRATIKHNTLQNGIEIKFAGDPGPTLISWLKSNGYRWARKGHWYVIYSESRWKTINAKFGEGSESSPAESTSVPTPVPVQSKSPDRSVAEKLVEFQNRHEAQKDYYELSYPDFRAKVRSLRPAYFTVNGIRIEMEYRDGTIAGSHLPKGRKRPDFYSLSSIYDMLQNRWLQAGGILPFETLSSNEKNKSRFLYTRDLDYFVKVYPQQANAPDYKEWISEAEKRTEIKQREIDKWNRYRLKYLKEKTTVYVLNLRAKSGDKMFLKGVVESSIQTEMSSNRYDTVQVAVPMGIIWELGNRLLKDVYFENPDENPDAKSVLELHPIDDAEKPQDDKAEVEKYIGIGFDKSAGYQPEAWAKAKKIMDWLVANTPYVIAYDYGYGKGKYSIEDFYQDHYKFGEMKALLAELYVEKRPVSVQEANAKLNKGDLPKDGLLTVTDRDKKMKLMRMKAKAIILKLKLLNLS</sequence>
<dbReference type="EMBL" id="JAMZEL010000024">
    <property type="protein sequence ID" value="MCP1386422.1"/>
    <property type="molecule type" value="Genomic_DNA"/>
</dbReference>
<protein>
    <submittedName>
        <fullName evidence="2">Uncharacterized protein</fullName>
    </submittedName>
</protein>
<feature type="region of interest" description="Disordered" evidence="1">
    <location>
        <begin position="780"/>
        <end position="805"/>
    </location>
</feature>
<dbReference type="InterPro" id="IPR029063">
    <property type="entry name" value="SAM-dependent_MTases_sf"/>
</dbReference>
<gene>
    <name evidence="2" type="ORF">NCI00_28530</name>
</gene>
<accession>A0ABT1FXP6</accession>
<organism evidence="2 3">
    <name type="scientific">Runella salmonicolor</name>
    <dbReference type="NCBI Taxonomy" id="2950278"/>
    <lineage>
        <taxon>Bacteria</taxon>
        <taxon>Pseudomonadati</taxon>
        <taxon>Bacteroidota</taxon>
        <taxon>Cytophagia</taxon>
        <taxon>Cytophagales</taxon>
        <taxon>Spirosomataceae</taxon>
        <taxon>Runella</taxon>
    </lineage>
</organism>
<keyword evidence="3" id="KW-1185">Reference proteome</keyword>